<dbReference type="AlphaFoldDB" id="A0A9I9EK53"/>
<sequence length="67" mass="7858">MIRIKLIGEFYCQLGSTFVWLKSPDLLKFFTNFTNYPSRMVMPPLGLLYYSLTNDQLVENQLFETGN</sequence>
<organism evidence="1">
    <name type="scientific">Cucumis melo</name>
    <name type="common">Muskmelon</name>
    <dbReference type="NCBI Taxonomy" id="3656"/>
    <lineage>
        <taxon>Eukaryota</taxon>
        <taxon>Viridiplantae</taxon>
        <taxon>Streptophyta</taxon>
        <taxon>Embryophyta</taxon>
        <taxon>Tracheophyta</taxon>
        <taxon>Spermatophyta</taxon>
        <taxon>Magnoliopsida</taxon>
        <taxon>eudicotyledons</taxon>
        <taxon>Gunneridae</taxon>
        <taxon>Pentapetalae</taxon>
        <taxon>rosids</taxon>
        <taxon>fabids</taxon>
        <taxon>Cucurbitales</taxon>
        <taxon>Cucurbitaceae</taxon>
        <taxon>Benincaseae</taxon>
        <taxon>Cucumis</taxon>
    </lineage>
</organism>
<reference evidence="1" key="1">
    <citation type="submission" date="2023-03" db="UniProtKB">
        <authorList>
            <consortium name="EnsemblPlants"/>
        </authorList>
    </citation>
    <scope>IDENTIFICATION</scope>
</reference>
<evidence type="ECO:0000313" key="1">
    <source>
        <dbReference type="EnsemblPlants" id="MELO3C034919.2.1"/>
    </source>
</evidence>
<name>A0A9I9EK53_CUCME</name>
<protein>
    <submittedName>
        <fullName evidence="1">Uncharacterized protein</fullName>
    </submittedName>
</protein>
<dbReference type="EnsemblPlants" id="MELO3C034919.2.1">
    <property type="protein sequence ID" value="MELO3C034919.2.1"/>
    <property type="gene ID" value="MELO3C034919.2"/>
</dbReference>
<accession>A0A9I9EK53</accession>
<proteinExistence type="predicted"/>
<dbReference type="Gramene" id="MELO3C034919.2.1">
    <property type="protein sequence ID" value="MELO3C034919.2.1"/>
    <property type="gene ID" value="MELO3C034919.2"/>
</dbReference>